<keyword evidence="3" id="KW-1185">Reference proteome</keyword>
<gene>
    <name evidence="2" type="ORF">BJ508DRAFT_416415</name>
</gene>
<dbReference type="AlphaFoldDB" id="A0A3N4I3J9"/>
<dbReference type="EMBL" id="ML119708">
    <property type="protein sequence ID" value="RPA78680.1"/>
    <property type="molecule type" value="Genomic_DNA"/>
</dbReference>
<proteinExistence type="predicted"/>
<evidence type="ECO:0000256" key="1">
    <source>
        <dbReference type="SAM" id="MobiDB-lite"/>
    </source>
</evidence>
<dbReference type="Proteomes" id="UP000275078">
    <property type="component" value="Unassembled WGS sequence"/>
</dbReference>
<evidence type="ECO:0000313" key="2">
    <source>
        <dbReference type="EMBL" id="RPA78680.1"/>
    </source>
</evidence>
<name>A0A3N4I3J9_ASCIM</name>
<feature type="compositionally biased region" description="Low complexity" evidence="1">
    <location>
        <begin position="62"/>
        <end position="76"/>
    </location>
</feature>
<feature type="region of interest" description="Disordered" evidence="1">
    <location>
        <begin position="440"/>
        <end position="480"/>
    </location>
</feature>
<reference evidence="2 3" key="1">
    <citation type="journal article" date="2018" name="Nat. Ecol. Evol.">
        <title>Pezizomycetes genomes reveal the molecular basis of ectomycorrhizal truffle lifestyle.</title>
        <authorList>
            <person name="Murat C."/>
            <person name="Payen T."/>
            <person name="Noel B."/>
            <person name="Kuo A."/>
            <person name="Morin E."/>
            <person name="Chen J."/>
            <person name="Kohler A."/>
            <person name="Krizsan K."/>
            <person name="Balestrini R."/>
            <person name="Da Silva C."/>
            <person name="Montanini B."/>
            <person name="Hainaut M."/>
            <person name="Levati E."/>
            <person name="Barry K.W."/>
            <person name="Belfiori B."/>
            <person name="Cichocki N."/>
            <person name="Clum A."/>
            <person name="Dockter R.B."/>
            <person name="Fauchery L."/>
            <person name="Guy J."/>
            <person name="Iotti M."/>
            <person name="Le Tacon F."/>
            <person name="Lindquist E.A."/>
            <person name="Lipzen A."/>
            <person name="Malagnac F."/>
            <person name="Mello A."/>
            <person name="Molinier V."/>
            <person name="Miyauchi S."/>
            <person name="Poulain J."/>
            <person name="Riccioni C."/>
            <person name="Rubini A."/>
            <person name="Sitrit Y."/>
            <person name="Splivallo R."/>
            <person name="Traeger S."/>
            <person name="Wang M."/>
            <person name="Zifcakova L."/>
            <person name="Wipf D."/>
            <person name="Zambonelli A."/>
            <person name="Paolocci F."/>
            <person name="Nowrousian M."/>
            <person name="Ottonello S."/>
            <person name="Baldrian P."/>
            <person name="Spatafora J.W."/>
            <person name="Henrissat B."/>
            <person name="Nagy L.G."/>
            <person name="Aury J.M."/>
            <person name="Wincker P."/>
            <person name="Grigoriev I.V."/>
            <person name="Bonfante P."/>
            <person name="Martin F.M."/>
        </authorList>
    </citation>
    <scope>NUCLEOTIDE SEQUENCE [LARGE SCALE GENOMIC DNA]</scope>
    <source>
        <strain evidence="2 3">RN42</strain>
    </source>
</reference>
<sequence length="570" mass="64271">MTVLQRVIPAGIVVRSVAHSRRPFVRTFHYDSTAIASTRTRCFGIRSNALPTSSMQTRCYSKSKPSKPSKQSKPPKTLNRASVPTPAVRPEDKVMKDTDFDEGSEETEVAAADEVVVSGEESEQLKAVNSALEQMMEQEDVVDTVEEATLQEVPQKAAPVMAVKEPEAIVSLDMRRTVLQNFYRYSKRFFDERKQHVYIIFSKNMNSLAFAKAESNIHARLREYHEKKLIPECIGVELLPPGLFAHSAVKLLFRAWDYIPPAPKYPSFWGSFWGEGNILDIRCTDDYQDWVGGSVAVNVLPSEVRGEKLQELLRKENPGIFDDPLGRPEKGHPFASFFSTGSGRYKLRVKIPPASYWKVFADDGLMLLGKRWPLGVNSAASLEYEYTIARVWYSSPSSIGRNNRYLEYNYTHQLAILEALKTMKNPNDREQRRQMIETIKATMPPPPPPELPEAPKQKQKANKQSRAKSKVAQKTNSTPAAKKGYIKATRVGGRLVVQFVPYEEVSKTASPAKKEMILPYQPPKPLVMEGLVLKHALGGFAQPQKLQPITPIGDYVPRRRLRPVDEDVVL</sequence>
<evidence type="ECO:0000313" key="3">
    <source>
        <dbReference type="Proteomes" id="UP000275078"/>
    </source>
</evidence>
<feature type="compositionally biased region" description="Basic residues" evidence="1">
    <location>
        <begin position="457"/>
        <end position="471"/>
    </location>
</feature>
<protein>
    <submittedName>
        <fullName evidence="2">Uncharacterized protein</fullName>
    </submittedName>
</protein>
<organism evidence="2 3">
    <name type="scientific">Ascobolus immersus RN42</name>
    <dbReference type="NCBI Taxonomy" id="1160509"/>
    <lineage>
        <taxon>Eukaryota</taxon>
        <taxon>Fungi</taxon>
        <taxon>Dikarya</taxon>
        <taxon>Ascomycota</taxon>
        <taxon>Pezizomycotina</taxon>
        <taxon>Pezizomycetes</taxon>
        <taxon>Pezizales</taxon>
        <taxon>Ascobolaceae</taxon>
        <taxon>Ascobolus</taxon>
    </lineage>
</organism>
<accession>A0A3N4I3J9</accession>
<feature type="region of interest" description="Disordered" evidence="1">
    <location>
        <begin position="54"/>
        <end position="107"/>
    </location>
</feature>
<feature type="compositionally biased region" description="Basic and acidic residues" evidence="1">
    <location>
        <begin position="89"/>
        <end position="98"/>
    </location>
</feature>
<feature type="compositionally biased region" description="Pro residues" evidence="1">
    <location>
        <begin position="443"/>
        <end position="452"/>
    </location>
</feature>